<protein>
    <submittedName>
        <fullName evidence="1">Uncharacterized protein</fullName>
    </submittedName>
</protein>
<organism evidence="1 2">
    <name type="scientific">Ancylostoma ceylanicum</name>
    <dbReference type="NCBI Taxonomy" id="53326"/>
    <lineage>
        <taxon>Eukaryota</taxon>
        <taxon>Metazoa</taxon>
        <taxon>Ecdysozoa</taxon>
        <taxon>Nematoda</taxon>
        <taxon>Chromadorea</taxon>
        <taxon>Rhabditida</taxon>
        <taxon>Rhabditina</taxon>
        <taxon>Rhabditomorpha</taxon>
        <taxon>Strongyloidea</taxon>
        <taxon>Ancylostomatidae</taxon>
        <taxon>Ancylostomatinae</taxon>
        <taxon>Ancylostoma</taxon>
    </lineage>
</organism>
<name>A0A016SB47_9BILA</name>
<reference evidence="2" key="1">
    <citation type="journal article" date="2015" name="Nat. Genet.">
        <title>The genome and transcriptome of the zoonotic hookworm Ancylostoma ceylanicum identify infection-specific gene families.</title>
        <authorList>
            <person name="Schwarz E.M."/>
            <person name="Hu Y."/>
            <person name="Antoshechkin I."/>
            <person name="Miller M.M."/>
            <person name="Sternberg P.W."/>
            <person name="Aroian R.V."/>
        </authorList>
    </citation>
    <scope>NUCLEOTIDE SEQUENCE</scope>
    <source>
        <strain evidence="2">HY135</strain>
    </source>
</reference>
<dbReference type="AlphaFoldDB" id="A0A016SB47"/>
<evidence type="ECO:0000313" key="1">
    <source>
        <dbReference type="EMBL" id="EYB87509.1"/>
    </source>
</evidence>
<gene>
    <name evidence="1" type="primary">Acey_s0261.g548</name>
    <name evidence="1" type="ORF">Y032_0261g548</name>
</gene>
<dbReference type="Proteomes" id="UP000024635">
    <property type="component" value="Unassembled WGS sequence"/>
</dbReference>
<dbReference type="EMBL" id="JARK01001597">
    <property type="protein sequence ID" value="EYB87509.1"/>
    <property type="molecule type" value="Genomic_DNA"/>
</dbReference>
<sequence length="81" mass="8931">MSSDIGQCQVLVDVYGTIFKWLLSFVGADQSRMVAGMDSNEVNKEVLEACKCMVLSDEQLRGVMAALHDSMEKGLKKGCRE</sequence>
<evidence type="ECO:0000313" key="2">
    <source>
        <dbReference type="Proteomes" id="UP000024635"/>
    </source>
</evidence>
<comment type="caution">
    <text evidence="1">The sequence shown here is derived from an EMBL/GenBank/DDBJ whole genome shotgun (WGS) entry which is preliminary data.</text>
</comment>
<keyword evidence="2" id="KW-1185">Reference proteome</keyword>
<accession>A0A016SB47</accession>
<proteinExistence type="predicted"/>